<feature type="transmembrane region" description="Helical" evidence="1">
    <location>
        <begin position="7"/>
        <end position="25"/>
    </location>
</feature>
<name>A0A840QMD0_9BACI</name>
<organism evidence="2 3">
    <name type="scientific">Texcoconibacillus texcoconensis</name>
    <dbReference type="NCBI Taxonomy" id="1095777"/>
    <lineage>
        <taxon>Bacteria</taxon>
        <taxon>Bacillati</taxon>
        <taxon>Bacillota</taxon>
        <taxon>Bacilli</taxon>
        <taxon>Bacillales</taxon>
        <taxon>Bacillaceae</taxon>
        <taxon>Texcoconibacillus</taxon>
    </lineage>
</organism>
<proteinExistence type="predicted"/>
<comment type="caution">
    <text evidence="2">The sequence shown here is derived from an EMBL/GenBank/DDBJ whole genome shotgun (WGS) entry which is preliminary data.</text>
</comment>
<sequence length="151" mass="16727">MLFQRFLYACVTTVMFSAIVAGFVYEPASRLPEGATHMSFGLLLGIYMFYSAPVIFLVGIPVSWLLDKLMLRLPIRSTMKWYATYLGLYAGAGLSVMLIYVVGRAINVGMSFVEFSNEALISSLAGLTAALLYYGVMVALQGTKERWMMTT</sequence>
<keyword evidence="1" id="KW-0812">Transmembrane</keyword>
<reference evidence="2 3" key="1">
    <citation type="submission" date="2020-08" db="EMBL/GenBank/DDBJ databases">
        <title>Genomic Encyclopedia of Type Strains, Phase IV (KMG-IV): sequencing the most valuable type-strain genomes for metagenomic binning, comparative biology and taxonomic classification.</title>
        <authorList>
            <person name="Goeker M."/>
        </authorList>
    </citation>
    <scope>NUCLEOTIDE SEQUENCE [LARGE SCALE GENOMIC DNA]</scope>
    <source>
        <strain evidence="2 3">DSM 24696</strain>
    </source>
</reference>
<dbReference type="RefSeq" id="WP_184662985.1">
    <property type="nucleotide sequence ID" value="NZ_JACHHB010000002.1"/>
</dbReference>
<evidence type="ECO:0000256" key="1">
    <source>
        <dbReference type="SAM" id="Phobius"/>
    </source>
</evidence>
<gene>
    <name evidence="2" type="ORF">HNQ41_000678</name>
</gene>
<keyword evidence="3" id="KW-1185">Reference proteome</keyword>
<dbReference type="EMBL" id="JACHHB010000002">
    <property type="protein sequence ID" value="MBB5172534.1"/>
    <property type="molecule type" value="Genomic_DNA"/>
</dbReference>
<dbReference type="AlphaFoldDB" id="A0A840QMD0"/>
<keyword evidence="1" id="KW-1133">Transmembrane helix</keyword>
<feature type="transmembrane region" description="Helical" evidence="1">
    <location>
        <begin position="86"/>
        <end position="107"/>
    </location>
</feature>
<dbReference type="Proteomes" id="UP000551878">
    <property type="component" value="Unassembled WGS sequence"/>
</dbReference>
<keyword evidence="1" id="KW-0472">Membrane</keyword>
<protein>
    <submittedName>
        <fullName evidence="2">ABC-type antimicrobial peptide transport system permease subunit</fullName>
    </submittedName>
</protein>
<feature type="transmembrane region" description="Helical" evidence="1">
    <location>
        <begin position="119"/>
        <end position="140"/>
    </location>
</feature>
<accession>A0A840QMD0</accession>
<feature type="transmembrane region" description="Helical" evidence="1">
    <location>
        <begin position="45"/>
        <end position="66"/>
    </location>
</feature>
<evidence type="ECO:0000313" key="3">
    <source>
        <dbReference type="Proteomes" id="UP000551878"/>
    </source>
</evidence>
<evidence type="ECO:0000313" key="2">
    <source>
        <dbReference type="EMBL" id="MBB5172534.1"/>
    </source>
</evidence>